<dbReference type="GO" id="GO:0005840">
    <property type="term" value="C:ribosome"/>
    <property type="evidence" value="ECO:0007669"/>
    <property type="project" value="UniProtKB-KW"/>
</dbReference>
<feature type="domain" description="N-acetyltransferase" evidence="1">
    <location>
        <begin position="4"/>
        <end position="157"/>
    </location>
</feature>
<dbReference type="RefSeq" id="WP_073149769.1">
    <property type="nucleotide sequence ID" value="NZ_FRAG01000024.1"/>
</dbReference>
<dbReference type="Proteomes" id="UP000184465">
    <property type="component" value="Unassembled WGS sequence"/>
</dbReference>
<evidence type="ECO:0000259" key="1">
    <source>
        <dbReference type="PROSITE" id="PS51186"/>
    </source>
</evidence>
<dbReference type="GO" id="GO:0016747">
    <property type="term" value="F:acyltransferase activity, transferring groups other than amino-acyl groups"/>
    <property type="evidence" value="ECO:0007669"/>
    <property type="project" value="InterPro"/>
</dbReference>
<evidence type="ECO:0000313" key="2">
    <source>
        <dbReference type="EMBL" id="SHK07890.1"/>
    </source>
</evidence>
<organism evidence="2 3">
    <name type="scientific">Paramaledivibacter caminithermalis (strain DSM 15212 / CIP 107654 / DViRD3)</name>
    <name type="common">Clostridium caminithermale</name>
    <dbReference type="NCBI Taxonomy" id="1121301"/>
    <lineage>
        <taxon>Bacteria</taxon>
        <taxon>Bacillati</taxon>
        <taxon>Bacillota</taxon>
        <taxon>Clostridia</taxon>
        <taxon>Peptostreptococcales</taxon>
        <taxon>Caminicellaceae</taxon>
        <taxon>Paramaledivibacter</taxon>
    </lineage>
</organism>
<keyword evidence="2" id="KW-0687">Ribonucleoprotein</keyword>
<gene>
    <name evidence="2" type="ORF">SAMN02745912_02184</name>
</gene>
<dbReference type="STRING" id="1121301.SAMN02745912_02184"/>
<dbReference type="AlphaFoldDB" id="A0A1M6PJ03"/>
<dbReference type="SUPFAM" id="SSF55729">
    <property type="entry name" value="Acyl-CoA N-acyltransferases (Nat)"/>
    <property type="match status" value="1"/>
</dbReference>
<dbReference type="InterPro" id="IPR000182">
    <property type="entry name" value="GNAT_dom"/>
</dbReference>
<evidence type="ECO:0000313" key="3">
    <source>
        <dbReference type="Proteomes" id="UP000184465"/>
    </source>
</evidence>
<dbReference type="Pfam" id="PF00583">
    <property type="entry name" value="Acetyltransf_1"/>
    <property type="match status" value="1"/>
</dbReference>
<dbReference type="Gene3D" id="3.40.630.30">
    <property type="match status" value="1"/>
</dbReference>
<accession>A0A1M6PJ03</accession>
<name>A0A1M6PJ03_PARC5</name>
<keyword evidence="2" id="KW-0689">Ribosomal protein</keyword>
<proteinExistence type="predicted"/>
<protein>
    <submittedName>
        <fullName evidence="2">Ribosomal protein S18 acetylase RimI</fullName>
    </submittedName>
</protein>
<keyword evidence="3" id="KW-1185">Reference proteome</keyword>
<dbReference type="CDD" id="cd04301">
    <property type="entry name" value="NAT_SF"/>
    <property type="match status" value="1"/>
</dbReference>
<sequence>MKNITIRRLQRKDCEIISQSFAKQGWNKPKEQYENYFEEQEKGKRVVIIAEYCKKFAGYVTIKWDSIYPAFKERNIPEIKDLNVLIKYRKNRIGTMLINEAEKIVKCRSELVGLRVGLTSDYGVAQALYIKRGYMPDKLGIHYKNRQLNYGEEIFVDDELTLGFIKNL</sequence>
<dbReference type="EMBL" id="FRAG01000024">
    <property type="protein sequence ID" value="SHK07890.1"/>
    <property type="molecule type" value="Genomic_DNA"/>
</dbReference>
<dbReference type="InterPro" id="IPR016181">
    <property type="entry name" value="Acyl_CoA_acyltransferase"/>
</dbReference>
<reference evidence="3" key="1">
    <citation type="submission" date="2016-11" db="EMBL/GenBank/DDBJ databases">
        <authorList>
            <person name="Varghese N."/>
            <person name="Submissions S."/>
        </authorList>
    </citation>
    <scope>NUCLEOTIDE SEQUENCE [LARGE SCALE GENOMIC DNA]</scope>
    <source>
        <strain evidence="3">DSM 15212 / CIP 107654 / DViRD3</strain>
    </source>
</reference>
<dbReference type="PROSITE" id="PS51186">
    <property type="entry name" value="GNAT"/>
    <property type="match status" value="1"/>
</dbReference>